<dbReference type="EMBL" id="KV417269">
    <property type="protein sequence ID" value="KZP00415.1"/>
    <property type="molecule type" value="Genomic_DNA"/>
</dbReference>
<gene>
    <name evidence="2" type="ORF">CALVIDRAFT_595235</name>
</gene>
<keyword evidence="3" id="KW-1185">Reference proteome</keyword>
<evidence type="ECO:0000256" key="1">
    <source>
        <dbReference type="SAM" id="MobiDB-lite"/>
    </source>
</evidence>
<feature type="region of interest" description="Disordered" evidence="1">
    <location>
        <begin position="1"/>
        <end position="38"/>
    </location>
</feature>
<sequence>MYSSSEWRKASMENTHHRTSASPSLESSPIPGKESTSTVRCEDVGALQADPDHADNQHHYQSLGYAAAVQHKPGSAQYLSDAKQIVKNVRLELMQRDKQTTDAVQSMCRMLGKLEHILSDCEKTNTLKEHNPPESVLKALQDLGEKYQEQAKLSGSAVDWMLNMSRILLEWYEEIDPQGFGNASQVVQEVGRSFERLVGKGQD</sequence>
<accession>A0A167QZT7</accession>
<dbReference type="AlphaFoldDB" id="A0A167QZT7"/>
<reference evidence="2 3" key="1">
    <citation type="journal article" date="2016" name="Mol. Biol. Evol.">
        <title>Comparative Genomics of Early-Diverging Mushroom-Forming Fungi Provides Insights into the Origins of Lignocellulose Decay Capabilities.</title>
        <authorList>
            <person name="Nagy L.G."/>
            <person name="Riley R."/>
            <person name="Tritt A."/>
            <person name="Adam C."/>
            <person name="Daum C."/>
            <person name="Floudas D."/>
            <person name="Sun H."/>
            <person name="Yadav J.S."/>
            <person name="Pangilinan J."/>
            <person name="Larsson K.H."/>
            <person name="Matsuura K."/>
            <person name="Barry K."/>
            <person name="Labutti K."/>
            <person name="Kuo R."/>
            <person name="Ohm R.A."/>
            <person name="Bhattacharya S.S."/>
            <person name="Shirouzu T."/>
            <person name="Yoshinaga Y."/>
            <person name="Martin F.M."/>
            <person name="Grigoriev I.V."/>
            <person name="Hibbett D.S."/>
        </authorList>
    </citation>
    <scope>NUCLEOTIDE SEQUENCE [LARGE SCALE GENOMIC DNA]</scope>
    <source>
        <strain evidence="2 3">TUFC12733</strain>
    </source>
</reference>
<evidence type="ECO:0000313" key="2">
    <source>
        <dbReference type="EMBL" id="KZP00415.1"/>
    </source>
</evidence>
<dbReference type="Proteomes" id="UP000076738">
    <property type="component" value="Unassembled WGS sequence"/>
</dbReference>
<protein>
    <submittedName>
        <fullName evidence="2">Uncharacterized protein</fullName>
    </submittedName>
</protein>
<name>A0A167QZT7_CALVF</name>
<evidence type="ECO:0000313" key="3">
    <source>
        <dbReference type="Proteomes" id="UP000076738"/>
    </source>
</evidence>
<organism evidence="2 3">
    <name type="scientific">Calocera viscosa (strain TUFC12733)</name>
    <dbReference type="NCBI Taxonomy" id="1330018"/>
    <lineage>
        <taxon>Eukaryota</taxon>
        <taxon>Fungi</taxon>
        <taxon>Dikarya</taxon>
        <taxon>Basidiomycota</taxon>
        <taxon>Agaricomycotina</taxon>
        <taxon>Dacrymycetes</taxon>
        <taxon>Dacrymycetales</taxon>
        <taxon>Dacrymycetaceae</taxon>
        <taxon>Calocera</taxon>
    </lineage>
</organism>
<feature type="compositionally biased region" description="Basic and acidic residues" evidence="1">
    <location>
        <begin position="1"/>
        <end position="16"/>
    </location>
</feature>
<proteinExistence type="predicted"/>